<reference evidence="2" key="1">
    <citation type="submission" date="2017-08" db="EMBL/GenBank/DDBJ databases">
        <title>Direct submision.</title>
        <authorList>
            <person name="Kim S.-J."/>
            <person name="Rhee S.-K."/>
        </authorList>
    </citation>
    <scope>NUCLEOTIDE SEQUENCE [LARGE SCALE GENOMIC DNA]</scope>
    <source>
        <strain evidence="2">GI5</strain>
    </source>
</reference>
<dbReference type="Proteomes" id="UP000235116">
    <property type="component" value="Chromosome"/>
</dbReference>
<evidence type="ECO:0008006" key="3">
    <source>
        <dbReference type="Google" id="ProtNLM"/>
    </source>
</evidence>
<name>A0A2K9LPV3_9GAMM</name>
<protein>
    <recommendedName>
        <fullName evidence="3">Type 1 pili tip component</fullName>
    </recommendedName>
</protein>
<evidence type="ECO:0000313" key="2">
    <source>
        <dbReference type="Proteomes" id="UP000235116"/>
    </source>
</evidence>
<proteinExistence type="predicted"/>
<keyword evidence="2" id="KW-1185">Reference proteome</keyword>
<sequence>MRIQELVAHWEKANKGERTRQQFSINLPMKEAAQVLALKEMYPDCTEEQILTDLLCFALNELSQSFPYEAGQEVTTDECGDPIYEDAGLTPKFIRLAQKYRHTLESQRVGEPN</sequence>
<gene>
    <name evidence="1" type="ORF">Kalk_18470</name>
</gene>
<dbReference type="KEGG" id="kak:Kalk_18470"/>
<dbReference type="EMBL" id="CP022684">
    <property type="protein sequence ID" value="AUM14287.1"/>
    <property type="molecule type" value="Genomic_DNA"/>
</dbReference>
<accession>A0A2K9LPV3</accession>
<organism evidence="1 2">
    <name type="scientific">Ketobacter alkanivorans</name>
    <dbReference type="NCBI Taxonomy" id="1917421"/>
    <lineage>
        <taxon>Bacteria</taxon>
        <taxon>Pseudomonadati</taxon>
        <taxon>Pseudomonadota</taxon>
        <taxon>Gammaproteobacteria</taxon>
        <taxon>Pseudomonadales</taxon>
        <taxon>Ketobacteraceae</taxon>
        <taxon>Ketobacter</taxon>
    </lineage>
</organism>
<dbReference type="AlphaFoldDB" id="A0A2K9LPV3"/>
<dbReference type="RefSeq" id="WP_101895661.1">
    <property type="nucleotide sequence ID" value="NZ_CP022684.1"/>
</dbReference>
<dbReference type="OrthoDB" id="6386565at2"/>
<evidence type="ECO:0000313" key="1">
    <source>
        <dbReference type="EMBL" id="AUM14287.1"/>
    </source>
</evidence>